<feature type="region of interest" description="Disordered" evidence="1">
    <location>
        <begin position="1"/>
        <end position="22"/>
    </location>
</feature>
<proteinExistence type="predicted"/>
<accession>A0A895PBF2</accession>
<keyword evidence="2" id="KW-0614">Plasmid</keyword>
<sequence length="100" mass="10742">MPPSHKPDWHGGQCQSGSWKNAGKGDIEIVKVTASKFRWPGATATCPMGKKVIGGGAECSSGIGFIWLVRSIPVNNNAWYGYCDTTEHIIGKITVHAICQ</sequence>
<geneLocation type="plasmid" evidence="2 3">
    <name>pCFSAN083829_3</name>
</geneLocation>
<dbReference type="Proteomes" id="UP000663166">
    <property type="component" value="Plasmid pCFSAN083829_3"/>
</dbReference>
<evidence type="ECO:0000313" key="2">
    <source>
        <dbReference type="EMBL" id="QSA00678.1"/>
    </source>
</evidence>
<reference evidence="2" key="1">
    <citation type="submission" date="2021-02" db="EMBL/GenBank/DDBJ databases">
        <title>Co-localization of colistin and carbapenem -resistance genes on a novel transferable IncHI2 plasmid in Escherichia coli from chicken-origin.</title>
        <authorList>
            <person name="Hoffmann M."/>
            <person name="Balkey M."/>
            <person name="Ronco T."/>
            <person name="Hendriksen R.S."/>
        </authorList>
    </citation>
    <scope>NUCLEOTIDE SEQUENCE</scope>
    <source>
        <strain evidence="2">CFSAN083829</strain>
        <plasmid evidence="2">pCFSAN083829_3</plasmid>
    </source>
</reference>
<evidence type="ECO:0000256" key="1">
    <source>
        <dbReference type="SAM" id="MobiDB-lite"/>
    </source>
</evidence>
<evidence type="ECO:0000313" key="3">
    <source>
        <dbReference type="Proteomes" id="UP000663166"/>
    </source>
</evidence>
<protein>
    <submittedName>
        <fullName evidence="2">Shufflon protein B</fullName>
    </submittedName>
</protein>
<dbReference type="EMBL" id="CP070396">
    <property type="protein sequence ID" value="QSA00678.1"/>
    <property type="molecule type" value="Genomic_DNA"/>
</dbReference>
<dbReference type="AlphaFoldDB" id="A0A895PBF2"/>
<organism evidence="2 3">
    <name type="scientific">Escherichia coli</name>
    <dbReference type="NCBI Taxonomy" id="562"/>
    <lineage>
        <taxon>Bacteria</taxon>
        <taxon>Pseudomonadati</taxon>
        <taxon>Pseudomonadota</taxon>
        <taxon>Gammaproteobacteria</taxon>
        <taxon>Enterobacterales</taxon>
        <taxon>Enterobacteriaceae</taxon>
        <taxon>Escherichia</taxon>
    </lineage>
</organism>
<gene>
    <name evidence="2" type="ORF">JNP96_30185</name>
</gene>
<name>A0A895PBF2_ECOLX</name>